<sequence length="43" mass="4839">MKLRETGTGLPPPSSRQDLIVEKWVGCTDTRHVHPMGERAFTC</sequence>
<gene>
    <name evidence="1" type="ORF">HMPREF0372_00050</name>
</gene>
<dbReference type="Proteomes" id="UP000004459">
    <property type="component" value="Unassembled WGS sequence"/>
</dbReference>
<accession>G9YKP0</accession>
<dbReference type="AlphaFoldDB" id="G9YKP0"/>
<organism evidence="1 2">
    <name type="scientific">Flavonifractor plautii ATCC 29863</name>
    <dbReference type="NCBI Taxonomy" id="411475"/>
    <lineage>
        <taxon>Bacteria</taxon>
        <taxon>Bacillati</taxon>
        <taxon>Bacillota</taxon>
        <taxon>Clostridia</taxon>
        <taxon>Eubacteriales</taxon>
        <taxon>Oscillospiraceae</taxon>
        <taxon>Flavonifractor</taxon>
    </lineage>
</organism>
<dbReference type="EMBL" id="AGCK01000007">
    <property type="protein sequence ID" value="EHM55385.1"/>
    <property type="molecule type" value="Genomic_DNA"/>
</dbReference>
<evidence type="ECO:0000313" key="2">
    <source>
        <dbReference type="Proteomes" id="UP000004459"/>
    </source>
</evidence>
<comment type="caution">
    <text evidence="1">The sequence shown here is derived from an EMBL/GenBank/DDBJ whole genome shotgun (WGS) entry which is preliminary data.</text>
</comment>
<evidence type="ECO:0000313" key="1">
    <source>
        <dbReference type="EMBL" id="EHM55385.1"/>
    </source>
</evidence>
<name>G9YKP0_FLAPL</name>
<proteinExistence type="predicted"/>
<reference evidence="1 2" key="1">
    <citation type="submission" date="2011-08" db="EMBL/GenBank/DDBJ databases">
        <authorList>
            <person name="Weinstock G."/>
            <person name="Sodergren E."/>
            <person name="Clifton S."/>
            <person name="Fulton L."/>
            <person name="Fulton B."/>
            <person name="Courtney L."/>
            <person name="Fronick C."/>
            <person name="Harrison M."/>
            <person name="Strong C."/>
            <person name="Farmer C."/>
            <person name="Delahaunty K."/>
            <person name="Markovic C."/>
            <person name="Hall O."/>
            <person name="Minx P."/>
            <person name="Tomlinson C."/>
            <person name="Mitreva M."/>
            <person name="Hou S."/>
            <person name="Chen J."/>
            <person name="Wollam A."/>
            <person name="Pepin K.H."/>
            <person name="Johnson M."/>
            <person name="Bhonagiri V."/>
            <person name="Zhang X."/>
            <person name="Suruliraj S."/>
            <person name="Warren W."/>
            <person name="Chinwalla A."/>
            <person name="Mardis E.R."/>
            <person name="Wilson R.K."/>
        </authorList>
    </citation>
    <scope>NUCLEOTIDE SEQUENCE [LARGE SCALE GENOMIC DNA]</scope>
    <source>
        <strain evidence="1 2">ATCC 29863</strain>
    </source>
</reference>
<dbReference type="HOGENOM" id="CLU_3233934_0_0_9"/>
<protein>
    <submittedName>
        <fullName evidence="1">Uncharacterized protein</fullName>
    </submittedName>
</protein>